<dbReference type="EMBL" id="MN739871">
    <property type="protein sequence ID" value="QHT75420.1"/>
    <property type="molecule type" value="Genomic_DNA"/>
</dbReference>
<reference evidence="2" key="1">
    <citation type="journal article" date="2020" name="Nature">
        <title>Giant virus diversity and host interactions through global metagenomics.</title>
        <authorList>
            <person name="Schulz F."/>
            <person name="Roux S."/>
            <person name="Paez-Espino D."/>
            <person name="Jungbluth S."/>
            <person name="Walsh D.A."/>
            <person name="Denef V.J."/>
            <person name="McMahon K.D."/>
            <person name="Konstantinidis K.T."/>
            <person name="Eloe-Fadrosh E.A."/>
            <person name="Kyrpides N.C."/>
            <person name="Woyke T."/>
        </authorList>
    </citation>
    <scope>NUCLEOTIDE SEQUENCE</scope>
    <source>
        <strain evidence="1">GVMAG-M-3300023174-116</strain>
        <strain evidence="2">GVMAG-M-3300023179-63</strain>
    </source>
</reference>
<sequence>MSYGSCSKGTNNINTNFPPLMDDTRLFSDYYSSVLNDEMLKRNNNIKTNSDYRHYLQVNAQSIISNNQLNSCNECSVCPYYSKANLEINKATPYIFEHTLSNIRPYGYETSDLKELYLSRQKLDSQKHVTKYVVKPN</sequence>
<accession>A0A6C0H4V9</accession>
<evidence type="ECO:0000313" key="1">
    <source>
        <dbReference type="EMBL" id="QHT11577.1"/>
    </source>
</evidence>
<evidence type="ECO:0000313" key="2">
    <source>
        <dbReference type="EMBL" id="QHT75420.1"/>
    </source>
</evidence>
<protein>
    <submittedName>
        <fullName evidence="2">Uncharacterized protein</fullName>
    </submittedName>
</protein>
<name>A0A6C0H4V9_9ZZZZ</name>
<dbReference type="EMBL" id="MN739535">
    <property type="protein sequence ID" value="QHT11577.1"/>
    <property type="molecule type" value="Genomic_DNA"/>
</dbReference>
<organism evidence="2">
    <name type="scientific">viral metagenome</name>
    <dbReference type="NCBI Taxonomy" id="1070528"/>
    <lineage>
        <taxon>unclassified sequences</taxon>
        <taxon>metagenomes</taxon>
        <taxon>organismal metagenomes</taxon>
    </lineage>
</organism>
<proteinExistence type="predicted"/>
<dbReference type="AlphaFoldDB" id="A0A6C0H4V9"/>